<evidence type="ECO:0000256" key="1">
    <source>
        <dbReference type="ARBA" id="ARBA00004127"/>
    </source>
</evidence>
<evidence type="ECO:0000256" key="7">
    <source>
        <dbReference type="SAM" id="Phobius"/>
    </source>
</evidence>
<dbReference type="Proteomes" id="UP000244896">
    <property type="component" value="Chromosome"/>
</dbReference>
<dbReference type="OrthoDB" id="9807568at2"/>
<dbReference type="PANTHER" id="PTHR43507">
    <property type="entry name" value="NADH-UBIQUINONE OXIDOREDUCTASE CHAIN 4"/>
    <property type="match status" value="1"/>
</dbReference>
<feature type="transmembrane region" description="Helical" evidence="7">
    <location>
        <begin position="377"/>
        <end position="395"/>
    </location>
</feature>
<dbReference type="Pfam" id="PF00361">
    <property type="entry name" value="Proton_antipo_M"/>
    <property type="match status" value="1"/>
</dbReference>
<feature type="transmembrane region" description="Helical" evidence="7">
    <location>
        <begin position="276"/>
        <end position="301"/>
    </location>
</feature>
<dbReference type="NCBIfam" id="TIGR01972">
    <property type="entry name" value="NDH_I_M"/>
    <property type="match status" value="1"/>
</dbReference>
<proteinExistence type="inferred from homology"/>
<feature type="transmembrane region" description="Helical" evidence="7">
    <location>
        <begin position="110"/>
        <end position="136"/>
    </location>
</feature>
<dbReference type="InterPro" id="IPR010227">
    <property type="entry name" value="NADH_Q_OxRdtase_chainM/4"/>
</dbReference>
<dbReference type="PANTHER" id="PTHR43507:SF4">
    <property type="entry name" value="PROTON-TRANSLOCATING NADH-QUINONE OXIDOREDUCTASE, CHAIN M"/>
    <property type="match status" value="1"/>
</dbReference>
<dbReference type="InterPro" id="IPR001750">
    <property type="entry name" value="ND/Mrp_TM"/>
</dbReference>
<feature type="transmembrane region" description="Helical" evidence="7">
    <location>
        <begin position="6"/>
        <end position="24"/>
    </location>
</feature>
<evidence type="ECO:0000256" key="4">
    <source>
        <dbReference type="ARBA" id="ARBA00022989"/>
    </source>
</evidence>
<feature type="transmembrane region" description="Helical" evidence="7">
    <location>
        <begin position="308"/>
        <end position="330"/>
    </location>
</feature>
<name>A0A2U8E139_9BACT</name>
<dbReference type="GO" id="GO:0048039">
    <property type="term" value="F:ubiquinone binding"/>
    <property type="evidence" value="ECO:0007669"/>
    <property type="project" value="TreeGrafter"/>
</dbReference>
<accession>A0A2U8E139</accession>
<comment type="similarity">
    <text evidence="2">Belongs to the complex I subunit 4 family.</text>
</comment>
<comment type="subcellular location">
    <subcellularLocation>
        <location evidence="1">Endomembrane system</location>
        <topology evidence="1">Multi-pass membrane protein</topology>
    </subcellularLocation>
    <subcellularLocation>
        <location evidence="6">Membrane</location>
        <topology evidence="6">Multi-pass membrane protein</topology>
    </subcellularLocation>
</comment>
<feature type="transmembrane region" description="Helical" evidence="7">
    <location>
        <begin position="415"/>
        <end position="434"/>
    </location>
</feature>
<dbReference type="KEGG" id="elut:CKA38_04305"/>
<dbReference type="PRINTS" id="PR01437">
    <property type="entry name" value="NUOXDRDTASE4"/>
</dbReference>
<keyword evidence="4 7" id="KW-1133">Transmembrane helix</keyword>
<reference evidence="9 10" key="1">
    <citation type="journal article" date="2018" name="Syst. Appl. Microbiol.">
        <title>Ereboglobus luteus gen. nov. sp. nov. from cockroach guts, and new insights into the oxygen relationship of the genera Opitutus and Didymococcus (Verrucomicrobia: Opitutaceae).</title>
        <authorList>
            <person name="Tegtmeier D."/>
            <person name="Belitz A."/>
            <person name="Radek R."/>
            <person name="Heimerl T."/>
            <person name="Brune A."/>
        </authorList>
    </citation>
    <scope>NUCLEOTIDE SEQUENCE [LARGE SCALE GENOMIC DNA]</scope>
    <source>
        <strain evidence="9 10">Ho45</strain>
    </source>
</reference>
<feature type="transmembrane region" description="Helical" evidence="7">
    <location>
        <begin position="217"/>
        <end position="238"/>
    </location>
</feature>
<sequence length="526" mass="55290">MSLLPWTIYLSFAGAFVALIAGARCKCAARVTALVFSLAALGVTAFAAFDFTPGPALQTLVNVPWIPQLGVSYHLAADGISLTLVVLTGIASVAGILFSWNIEENVGEFFALYLGLIGGVYGVFLSADAFVLFVFYEIAIVPKYFLIAKWGSTNREYGAMKLVLYSFIGSALVMAGLLWAFASAATILKANGYAPSFSLSVIAQVAVQFSHAQQLGMFALVFTGFAVLAGMFPFHTWAPTGHVAAPTAASMLLAGVVMKLGAYGCLRVAIPLFTEGYAAFAPVIGWLAVIGIVYAGLVALVQEDFKFVIGYSSVSHMGFVLLGLAAGNLASLGGAVLQMFSHGIIAGLLFAVVGRMVYERTHTRNLADLTAMPLHKLMPFAAVVFVLAGLASMGMPGFSGFPAELSILVGAWKTSHIWTLVAACGVLIAGAFTLKVVHVSFFGKANVFEGSQDKARAAISAIPHSEIRIPHSSLPPITWPEKIGALILVASMIIIGVKPGLLLNWINPALESPAFQAAMNALKGGL</sequence>
<feature type="transmembrane region" description="Helical" evidence="7">
    <location>
        <begin position="336"/>
        <end position="357"/>
    </location>
</feature>
<feature type="transmembrane region" description="Helical" evidence="7">
    <location>
        <begin position="71"/>
        <end position="98"/>
    </location>
</feature>
<dbReference type="GO" id="GO:0016020">
    <property type="term" value="C:membrane"/>
    <property type="evidence" value="ECO:0007669"/>
    <property type="project" value="UniProtKB-SubCell"/>
</dbReference>
<evidence type="ECO:0000256" key="3">
    <source>
        <dbReference type="ARBA" id="ARBA00022692"/>
    </source>
</evidence>
<feature type="transmembrane region" description="Helical" evidence="7">
    <location>
        <begin position="31"/>
        <end position="51"/>
    </location>
</feature>
<dbReference type="GO" id="GO:0042773">
    <property type="term" value="P:ATP synthesis coupled electron transport"/>
    <property type="evidence" value="ECO:0007669"/>
    <property type="project" value="InterPro"/>
</dbReference>
<evidence type="ECO:0000259" key="8">
    <source>
        <dbReference type="Pfam" id="PF00361"/>
    </source>
</evidence>
<dbReference type="GO" id="GO:0012505">
    <property type="term" value="C:endomembrane system"/>
    <property type="evidence" value="ECO:0007669"/>
    <property type="project" value="UniProtKB-SubCell"/>
</dbReference>
<dbReference type="InterPro" id="IPR003918">
    <property type="entry name" value="NADH_UbQ_OxRdtase"/>
</dbReference>
<keyword evidence="10" id="KW-1185">Reference proteome</keyword>
<evidence type="ECO:0000256" key="2">
    <source>
        <dbReference type="ARBA" id="ARBA00009025"/>
    </source>
</evidence>
<evidence type="ECO:0000313" key="9">
    <source>
        <dbReference type="EMBL" id="AWI08579.1"/>
    </source>
</evidence>
<dbReference type="GO" id="GO:0003954">
    <property type="term" value="F:NADH dehydrogenase activity"/>
    <property type="evidence" value="ECO:0007669"/>
    <property type="project" value="TreeGrafter"/>
</dbReference>
<evidence type="ECO:0000256" key="5">
    <source>
        <dbReference type="ARBA" id="ARBA00023136"/>
    </source>
</evidence>
<feature type="transmembrane region" description="Helical" evidence="7">
    <location>
        <begin position="250"/>
        <end position="270"/>
    </location>
</feature>
<keyword evidence="5 7" id="KW-0472">Membrane</keyword>
<evidence type="ECO:0000256" key="6">
    <source>
        <dbReference type="RuleBase" id="RU000320"/>
    </source>
</evidence>
<dbReference type="GO" id="GO:0015990">
    <property type="term" value="P:electron transport coupled proton transport"/>
    <property type="evidence" value="ECO:0007669"/>
    <property type="project" value="TreeGrafter"/>
</dbReference>
<dbReference type="EMBL" id="CP023004">
    <property type="protein sequence ID" value="AWI08579.1"/>
    <property type="molecule type" value="Genomic_DNA"/>
</dbReference>
<gene>
    <name evidence="9" type="ORF">CKA38_04305</name>
</gene>
<dbReference type="RefSeq" id="WP_108824387.1">
    <property type="nucleotide sequence ID" value="NZ_CP023004.1"/>
</dbReference>
<evidence type="ECO:0000313" key="10">
    <source>
        <dbReference type="Proteomes" id="UP000244896"/>
    </source>
</evidence>
<dbReference type="AlphaFoldDB" id="A0A2U8E139"/>
<organism evidence="9 10">
    <name type="scientific">Ereboglobus luteus</name>
    <dbReference type="NCBI Taxonomy" id="1796921"/>
    <lineage>
        <taxon>Bacteria</taxon>
        <taxon>Pseudomonadati</taxon>
        <taxon>Verrucomicrobiota</taxon>
        <taxon>Opitutia</taxon>
        <taxon>Opitutales</taxon>
        <taxon>Opitutaceae</taxon>
        <taxon>Ereboglobus</taxon>
    </lineage>
</organism>
<feature type="transmembrane region" description="Helical" evidence="7">
    <location>
        <begin position="483"/>
        <end position="506"/>
    </location>
</feature>
<feature type="domain" description="NADH:quinone oxidoreductase/Mrp antiporter transmembrane" evidence="8">
    <location>
        <begin position="127"/>
        <end position="428"/>
    </location>
</feature>
<feature type="transmembrane region" description="Helical" evidence="7">
    <location>
        <begin position="162"/>
        <end position="181"/>
    </location>
</feature>
<protein>
    <submittedName>
        <fullName evidence="9">NADH-quinone oxidoreductase subunit M</fullName>
    </submittedName>
</protein>
<keyword evidence="3 6" id="KW-0812">Transmembrane</keyword>
<dbReference type="GO" id="GO:0008137">
    <property type="term" value="F:NADH dehydrogenase (ubiquinone) activity"/>
    <property type="evidence" value="ECO:0007669"/>
    <property type="project" value="InterPro"/>
</dbReference>